<proteinExistence type="predicted"/>
<accession>A0A7X9WB21</accession>
<feature type="transmembrane region" description="Helical" evidence="1">
    <location>
        <begin position="214"/>
        <end position="237"/>
    </location>
</feature>
<dbReference type="GO" id="GO:0015558">
    <property type="term" value="F:secondary active p-aminobenzoyl-glutamate transmembrane transporter activity"/>
    <property type="evidence" value="ECO:0007669"/>
    <property type="project" value="InterPro"/>
</dbReference>
<evidence type="ECO:0000313" key="4">
    <source>
        <dbReference type="Proteomes" id="UP000538955"/>
    </source>
</evidence>
<evidence type="ECO:0000313" key="2">
    <source>
        <dbReference type="EMBL" id="NMK54770.1"/>
    </source>
</evidence>
<sequence length="511" mass="54853">MGANAKEKKSFVSKFLNGVEFVGNKLPDPAVLFFFMCVGLAIITWFVSLFNVSVKHPGDGKVIHIKSILSHDGFAYIMNNAIKNFSEFPALGLVLGVMIGIGAAEKSGYFDKLMISVVNKAPKKLIVPTIILIGILGSTAGDAATIILPPLAAMLFIKIGYHPIAGLAMAYASAVGGFAANLVVGMQDALVYSFTDPAARIVSKDIKTNVAMNWYFIAASVVVLLPTIHLVTTKLIIPRLGRYDESQAHEDTEETSSHITPQENKALFWANISFVVLIVLLIICAIPEHSFLRNAKTGSLLDDAPLINGVGLIILVVFLVPGTIYGILSGEIKNTKDLGSMIAESLGSMGSFIVIVFFASQLLAFLEWSNLGVIAAVKGAKLLQHQNGIVLIIGIILLSALVNMLVGSASAKWGILAPIFVPMLILVGFHPAFTQAIYRVGDSITNPITPMMPYLPLLLSYAQKYDKNMKLGTLLSSLMPYSIALTIVWIAFTLIWFLLGIPVGPGGPLKV</sequence>
<feature type="transmembrane region" description="Helical" evidence="1">
    <location>
        <begin position="164"/>
        <end position="184"/>
    </location>
</feature>
<evidence type="ECO:0000256" key="1">
    <source>
        <dbReference type="SAM" id="Phobius"/>
    </source>
</evidence>
<name>A0A7X9WB21_STACP</name>
<organism evidence="3 5">
    <name type="scientific">Staphylococcus capitis</name>
    <dbReference type="NCBI Taxonomy" id="29388"/>
    <lineage>
        <taxon>Bacteria</taxon>
        <taxon>Bacillati</taxon>
        <taxon>Bacillota</taxon>
        <taxon>Bacilli</taxon>
        <taxon>Bacillales</taxon>
        <taxon>Staphylococcaceae</taxon>
        <taxon>Staphylococcus</taxon>
    </lineage>
</organism>
<dbReference type="GO" id="GO:1902604">
    <property type="term" value="P:p-aminobenzoyl-glutamate transmembrane transport"/>
    <property type="evidence" value="ECO:0007669"/>
    <property type="project" value="InterPro"/>
</dbReference>
<dbReference type="EMBL" id="JABBLX010000023">
    <property type="protein sequence ID" value="NMK97894.1"/>
    <property type="molecule type" value="Genomic_DNA"/>
</dbReference>
<keyword evidence="1" id="KW-0472">Membrane</keyword>
<dbReference type="InterPro" id="IPR004697">
    <property type="entry name" value="AbgT"/>
</dbReference>
<feature type="transmembrane region" description="Helical" evidence="1">
    <location>
        <begin position="474"/>
        <end position="499"/>
    </location>
</feature>
<feature type="transmembrane region" description="Helical" evidence="1">
    <location>
        <begin position="266"/>
        <end position="286"/>
    </location>
</feature>
<keyword evidence="4" id="KW-1185">Reference proteome</keyword>
<reference evidence="4 5" key="1">
    <citation type="submission" date="2020-04" db="EMBL/GenBank/DDBJ databases">
        <title>The Epidemiology and Molecular Characteristics of Linezolid-Resistant Staphylococcus capitis in Huashan Hospital, Shanghai.</title>
        <authorList>
            <person name="Ding L."/>
            <person name="Li P."/>
            <person name="Yang Y."/>
            <person name="Lin D."/>
            <person name="Xu X."/>
        </authorList>
    </citation>
    <scope>NUCLEOTIDE SEQUENCE [LARGE SCALE GENOMIC DNA]</scope>
    <source>
        <strain evidence="3 5">12-86</strain>
        <strain evidence="2 4">17-84</strain>
    </source>
</reference>
<feature type="transmembrane region" description="Helical" evidence="1">
    <location>
        <begin position="413"/>
        <end position="438"/>
    </location>
</feature>
<feature type="transmembrane region" description="Helical" evidence="1">
    <location>
        <begin position="30"/>
        <end position="52"/>
    </location>
</feature>
<dbReference type="Proteomes" id="UP000550736">
    <property type="component" value="Unassembled WGS sequence"/>
</dbReference>
<feature type="transmembrane region" description="Helical" evidence="1">
    <location>
        <begin position="125"/>
        <end position="157"/>
    </location>
</feature>
<protein>
    <submittedName>
        <fullName evidence="3">AbgT family transporter</fullName>
    </submittedName>
</protein>
<feature type="transmembrane region" description="Helical" evidence="1">
    <location>
        <begin position="388"/>
        <end position="406"/>
    </location>
</feature>
<dbReference type="EMBL" id="JABBMI010000069">
    <property type="protein sequence ID" value="NMK54770.1"/>
    <property type="molecule type" value="Genomic_DNA"/>
</dbReference>
<dbReference type="Pfam" id="PF03806">
    <property type="entry name" value="ABG_transport"/>
    <property type="match status" value="1"/>
</dbReference>
<keyword evidence="1" id="KW-1133">Transmembrane helix</keyword>
<feature type="transmembrane region" description="Helical" evidence="1">
    <location>
        <begin position="349"/>
        <end position="368"/>
    </location>
</feature>
<comment type="caution">
    <text evidence="3">The sequence shown here is derived from an EMBL/GenBank/DDBJ whole genome shotgun (WGS) entry which is preliminary data.</text>
</comment>
<dbReference type="Proteomes" id="UP000538955">
    <property type="component" value="Unassembled WGS sequence"/>
</dbReference>
<keyword evidence="1" id="KW-0812">Transmembrane</keyword>
<evidence type="ECO:0000313" key="3">
    <source>
        <dbReference type="EMBL" id="NMK97894.1"/>
    </source>
</evidence>
<dbReference type="PANTHER" id="PTHR30282:SF0">
    <property type="entry name" value="P-AMINOBENZOYL-GLUTAMATE TRANSPORT PROTEIN"/>
    <property type="match status" value="1"/>
</dbReference>
<dbReference type="RefSeq" id="WP_023351161.1">
    <property type="nucleotide sequence ID" value="NZ_CBCPJN010000002.1"/>
</dbReference>
<dbReference type="PANTHER" id="PTHR30282">
    <property type="entry name" value="P-AMINOBENZOYL GLUTAMATE TRANSPORTER"/>
    <property type="match status" value="1"/>
</dbReference>
<feature type="transmembrane region" description="Helical" evidence="1">
    <location>
        <begin position="306"/>
        <end position="328"/>
    </location>
</feature>
<feature type="transmembrane region" description="Helical" evidence="1">
    <location>
        <begin position="88"/>
        <end position="105"/>
    </location>
</feature>
<gene>
    <name evidence="3" type="ORF">HHM13_07295</name>
    <name evidence="2" type="ORF">HHM24_08550</name>
</gene>
<dbReference type="AlphaFoldDB" id="A0A7X9WB21"/>
<evidence type="ECO:0000313" key="5">
    <source>
        <dbReference type="Proteomes" id="UP000550736"/>
    </source>
</evidence>